<dbReference type="GO" id="GO:0004853">
    <property type="term" value="F:uroporphyrinogen decarboxylase activity"/>
    <property type="evidence" value="ECO:0007669"/>
    <property type="project" value="InterPro"/>
</dbReference>
<protein>
    <recommendedName>
        <fullName evidence="1">Uroporphyrinogen decarboxylase (URO-D) domain-containing protein</fullName>
    </recommendedName>
</protein>
<dbReference type="Gene3D" id="3.20.20.210">
    <property type="match status" value="1"/>
</dbReference>
<dbReference type="GO" id="GO:0006779">
    <property type="term" value="P:porphyrin-containing compound biosynthetic process"/>
    <property type="evidence" value="ECO:0007669"/>
    <property type="project" value="InterPro"/>
</dbReference>
<gene>
    <name evidence="2" type="ORF">LCGC14_1355580</name>
</gene>
<dbReference type="PANTHER" id="PTHR47099:SF1">
    <property type="entry name" value="METHYLCOBAMIDE:COM METHYLTRANSFERASE MTBA"/>
    <property type="match status" value="1"/>
</dbReference>
<name>A0A0F9NBY2_9ZZZZ</name>
<sequence>MALSKRERVIRTLELEEPDMIPIHYLGFEATGISNQYFKNSDDYKKIREGIENEVLKMKFNTLMATTGSITELRFWNSDIHGLDPWGMKKFKLKTTIAPPEYPESIILTYDGRIWKSIPQVGTGLMYLWYQDGYFKTPEIVHEYWDKYGKPIDHINNKLNYSPQIWENFVKKLSKYLYPMATIPIYLHESLFEGMTVPRVAYYMRKNPQFIHEVMTEFNKVNLEIIKRLAEAGVDIVFYMDDLGMKQRSIFSLEQFKEFILPYYKQMYQACKKNGMFILQHSCGYIDKLLPSMVDMGLNGIEALEPAAGVNLEHLKETLGDRVAFLGGIDGSNTLNFGTPKDVKEEVKRCFKAAAHGGGYFAGPSHNILNAPWENILALRAAIEKFRKYPLNLN</sequence>
<dbReference type="InterPro" id="IPR038071">
    <property type="entry name" value="UROD/MetE-like_sf"/>
</dbReference>
<dbReference type="Pfam" id="PF01208">
    <property type="entry name" value="URO-D"/>
    <property type="match status" value="1"/>
</dbReference>
<accession>A0A0F9NBY2</accession>
<dbReference type="SUPFAM" id="SSF51726">
    <property type="entry name" value="UROD/MetE-like"/>
    <property type="match status" value="1"/>
</dbReference>
<dbReference type="InterPro" id="IPR000257">
    <property type="entry name" value="Uroporphyrinogen_deCOase"/>
</dbReference>
<proteinExistence type="predicted"/>
<dbReference type="AlphaFoldDB" id="A0A0F9NBY2"/>
<dbReference type="PANTHER" id="PTHR47099">
    <property type="entry name" value="METHYLCOBAMIDE:COM METHYLTRANSFERASE MTBA"/>
    <property type="match status" value="1"/>
</dbReference>
<dbReference type="InterPro" id="IPR052024">
    <property type="entry name" value="Methanogen_methyltrans"/>
</dbReference>
<evidence type="ECO:0000313" key="2">
    <source>
        <dbReference type="EMBL" id="KKM78877.1"/>
    </source>
</evidence>
<dbReference type="EMBL" id="LAZR01008420">
    <property type="protein sequence ID" value="KKM78877.1"/>
    <property type="molecule type" value="Genomic_DNA"/>
</dbReference>
<evidence type="ECO:0000259" key="1">
    <source>
        <dbReference type="Pfam" id="PF01208"/>
    </source>
</evidence>
<organism evidence="2">
    <name type="scientific">marine sediment metagenome</name>
    <dbReference type="NCBI Taxonomy" id="412755"/>
    <lineage>
        <taxon>unclassified sequences</taxon>
        <taxon>metagenomes</taxon>
        <taxon>ecological metagenomes</taxon>
    </lineage>
</organism>
<reference evidence="2" key="1">
    <citation type="journal article" date="2015" name="Nature">
        <title>Complex archaea that bridge the gap between prokaryotes and eukaryotes.</title>
        <authorList>
            <person name="Spang A."/>
            <person name="Saw J.H."/>
            <person name="Jorgensen S.L."/>
            <person name="Zaremba-Niedzwiedzka K."/>
            <person name="Martijn J."/>
            <person name="Lind A.E."/>
            <person name="van Eijk R."/>
            <person name="Schleper C."/>
            <person name="Guy L."/>
            <person name="Ettema T.J."/>
        </authorList>
    </citation>
    <scope>NUCLEOTIDE SEQUENCE</scope>
</reference>
<comment type="caution">
    <text evidence="2">The sequence shown here is derived from an EMBL/GenBank/DDBJ whole genome shotgun (WGS) entry which is preliminary data.</text>
</comment>
<feature type="domain" description="Uroporphyrinogen decarboxylase (URO-D)" evidence="1">
    <location>
        <begin position="176"/>
        <end position="385"/>
    </location>
</feature>